<proteinExistence type="predicted"/>
<name>A0A833N6R1_9BACT</name>
<dbReference type="Gene3D" id="3.30.1780.10">
    <property type="entry name" value="ornithine cyclodeaminase, domain 1"/>
    <property type="match status" value="1"/>
</dbReference>
<comment type="caution">
    <text evidence="1">The sequence shown here is derived from an EMBL/GenBank/DDBJ whole genome shotgun (WGS) entry which is preliminary data.</text>
</comment>
<accession>A0A833N6R1</accession>
<organism evidence="1 2">
    <name type="scientific">Fluviispira multicolorata</name>
    <dbReference type="NCBI Taxonomy" id="2654512"/>
    <lineage>
        <taxon>Bacteria</taxon>
        <taxon>Pseudomonadati</taxon>
        <taxon>Bdellovibrionota</taxon>
        <taxon>Oligoflexia</taxon>
        <taxon>Silvanigrellales</taxon>
        <taxon>Silvanigrellaceae</taxon>
        <taxon>Fluviispira</taxon>
    </lineage>
</organism>
<dbReference type="EMBL" id="WFLN01000004">
    <property type="protein sequence ID" value="KAB8033820.1"/>
    <property type="molecule type" value="Genomic_DNA"/>
</dbReference>
<evidence type="ECO:0000313" key="1">
    <source>
        <dbReference type="EMBL" id="KAB8033820.1"/>
    </source>
</evidence>
<reference evidence="1 2" key="1">
    <citation type="submission" date="2019-10" db="EMBL/GenBank/DDBJ databases">
        <title>New genus of Silvanigrellaceae.</title>
        <authorList>
            <person name="Pitt A."/>
            <person name="Hahn M.W."/>
        </authorList>
    </citation>
    <scope>NUCLEOTIDE SEQUENCE [LARGE SCALE GENOMIC DNA]</scope>
    <source>
        <strain evidence="1 2">33A1-SZDP</strain>
    </source>
</reference>
<dbReference type="AlphaFoldDB" id="A0A833N6R1"/>
<gene>
    <name evidence="1" type="ORF">GCL57_02820</name>
</gene>
<dbReference type="InterPro" id="IPR036291">
    <property type="entry name" value="NAD(P)-bd_dom_sf"/>
</dbReference>
<protein>
    <submittedName>
        <fullName evidence="1">Uncharacterized protein</fullName>
    </submittedName>
</protein>
<dbReference type="InterPro" id="IPR023401">
    <property type="entry name" value="ODC_N"/>
</dbReference>
<sequence length="100" mass="11480">MKIISLDEIKSCFNFDKMLNEIENSFIQYSFSNVLSAPISQFKFQNIDADIHIKSGMLKEDKYFFVKISSGFYDNWKNSISNSQGVIVVINAKTGRPEII</sequence>
<keyword evidence="2" id="KW-1185">Reference proteome</keyword>
<feature type="non-terminal residue" evidence="1">
    <location>
        <position position="100"/>
    </location>
</feature>
<evidence type="ECO:0000313" key="2">
    <source>
        <dbReference type="Proteomes" id="UP000442694"/>
    </source>
</evidence>
<dbReference type="Proteomes" id="UP000442694">
    <property type="component" value="Unassembled WGS sequence"/>
</dbReference>
<dbReference type="SUPFAM" id="SSF51735">
    <property type="entry name" value="NAD(P)-binding Rossmann-fold domains"/>
    <property type="match status" value="1"/>
</dbReference>